<evidence type="ECO:0000313" key="1">
    <source>
        <dbReference type="EMBL" id="VDD60747.1"/>
    </source>
</evidence>
<gene>
    <name evidence="1" type="ORF">BOLC6T36200H</name>
</gene>
<name>A0A3P6FRD5_BRAOL</name>
<reference evidence="1" key="1">
    <citation type="submission" date="2018-11" db="EMBL/GenBank/DDBJ databases">
        <authorList>
            <consortium name="Genoscope - CEA"/>
            <person name="William W."/>
        </authorList>
    </citation>
    <scope>NUCLEOTIDE SEQUENCE</scope>
</reference>
<dbReference type="AlphaFoldDB" id="A0A3P6FRD5"/>
<protein>
    <submittedName>
        <fullName evidence="1">Uncharacterized protein</fullName>
    </submittedName>
</protein>
<sequence length="35" mass="4261">MFKERANLYGLYPKTWKGMFLCQKQKPKLMELLIL</sequence>
<accession>A0A3P6FRD5</accession>
<dbReference type="EMBL" id="LR031880">
    <property type="protein sequence ID" value="VDD60747.1"/>
    <property type="molecule type" value="Genomic_DNA"/>
</dbReference>
<proteinExistence type="predicted"/>
<organism evidence="1">
    <name type="scientific">Brassica oleracea</name>
    <name type="common">Wild cabbage</name>
    <dbReference type="NCBI Taxonomy" id="3712"/>
    <lineage>
        <taxon>Eukaryota</taxon>
        <taxon>Viridiplantae</taxon>
        <taxon>Streptophyta</taxon>
        <taxon>Embryophyta</taxon>
        <taxon>Tracheophyta</taxon>
        <taxon>Spermatophyta</taxon>
        <taxon>Magnoliopsida</taxon>
        <taxon>eudicotyledons</taxon>
        <taxon>Gunneridae</taxon>
        <taxon>Pentapetalae</taxon>
        <taxon>rosids</taxon>
        <taxon>malvids</taxon>
        <taxon>Brassicales</taxon>
        <taxon>Brassicaceae</taxon>
        <taxon>Brassiceae</taxon>
        <taxon>Brassica</taxon>
    </lineage>
</organism>